<dbReference type="InterPro" id="IPR015946">
    <property type="entry name" value="KH_dom-like_a/b"/>
</dbReference>
<dbReference type="InterPro" id="IPR039247">
    <property type="entry name" value="KhpB"/>
</dbReference>
<feature type="region of interest" description="Disordered" evidence="7">
    <location>
        <begin position="85"/>
        <end position="117"/>
    </location>
</feature>
<comment type="subcellular location">
    <subcellularLocation>
        <location evidence="6">Cytoplasm</location>
    </subcellularLocation>
</comment>
<dbReference type="PANTHER" id="PTHR35800">
    <property type="entry name" value="PROTEIN JAG"/>
    <property type="match status" value="1"/>
</dbReference>
<evidence type="ECO:0000256" key="1">
    <source>
        <dbReference type="ARBA" id="ARBA00022490"/>
    </source>
</evidence>
<evidence type="ECO:0000313" key="9">
    <source>
        <dbReference type="EMBL" id="PQL25541.1"/>
    </source>
</evidence>
<evidence type="ECO:0000256" key="5">
    <source>
        <dbReference type="ARBA" id="ARBA00023316"/>
    </source>
</evidence>
<evidence type="ECO:0000256" key="2">
    <source>
        <dbReference type="ARBA" id="ARBA00022884"/>
    </source>
</evidence>
<keyword evidence="1 6" id="KW-0963">Cytoplasm</keyword>
<dbReference type="InterPro" id="IPR038008">
    <property type="entry name" value="Jag_KH"/>
</dbReference>
<proteinExistence type="inferred from homology"/>
<dbReference type="EMBL" id="PPDF01000008">
    <property type="protein sequence ID" value="PQL25541.1"/>
    <property type="molecule type" value="Genomic_DNA"/>
</dbReference>
<dbReference type="PANTHER" id="PTHR35800:SF1">
    <property type="entry name" value="RNA-BINDING PROTEIN KHPB"/>
    <property type="match status" value="1"/>
</dbReference>
<dbReference type="Pfam" id="PF13083">
    <property type="entry name" value="KH_KhpA-B"/>
    <property type="match status" value="1"/>
</dbReference>
<dbReference type="GO" id="GO:0071555">
    <property type="term" value="P:cell wall organization"/>
    <property type="evidence" value="ECO:0007669"/>
    <property type="project" value="UniProtKB-KW"/>
</dbReference>
<dbReference type="HAMAP" id="MF_00867">
    <property type="entry name" value="KhpB"/>
    <property type="match status" value="1"/>
</dbReference>
<evidence type="ECO:0000256" key="4">
    <source>
        <dbReference type="ARBA" id="ARBA00023186"/>
    </source>
</evidence>
<dbReference type="SMART" id="SM01245">
    <property type="entry name" value="Jag_N"/>
    <property type="match status" value="1"/>
</dbReference>
<reference evidence="9 10" key="1">
    <citation type="submission" date="2018-01" db="EMBL/GenBank/DDBJ databases">
        <title>Draft genome sequences of clinical isolates and type strains of oral Veillonella including Veillonella infantum sp., nov.</title>
        <authorList>
            <person name="Mashima I."/>
            <person name="Liao Y.-C."/>
            <person name="Sabharwal A."/>
            <person name="Haase E.M."/>
            <person name="Nakazawa F."/>
            <person name="Scannapieco F.A."/>
        </authorList>
    </citation>
    <scope>NUCLEOTIDE SEQUENCE [LARGE SCALE GENOMIC DNA]</scope>
    <source>
        <strain evidence="9 10">Y6</strain>
    </source>
</reference>
<protein>
    <recommendedName>
        <fullName evidence="6">RNA-binding protein KhpB</fullName>
    </recommendedName>
    <alternativeName>
        <fullName evidence="6">RNA-binding protein EloR</fullName>
    </alternativeName>
</protein>
<dbReference type="CDD" id="cd02414">
    <property type="entry name" value="KH-II_Jag"/>
    <property type="match status" value="1"/>
</dbReference>
<keyword evidence="4 6" id="KW-0143">Chaperone</keyword>
<feature type="region of interest" description="Jag_N domain" evidence="6">
    <location>
        <begin position="5"/>
        <end position="55"/>
    </location>
</feature>
<evidence type="ECO:0000259" key="8">
    <source>
        <dbReference type="PROSITE" id="PS51061"/>
    </source>
</evidence>
<dbReference type="CDD" id="cd02644">
    <property type="entry name" value="R3H_jag"/>
    <property type="match status" value="1"/>
</dbReference>
<dbReference type="PROSITE" id="PS51061">
    <property type="entry name" value="R3H"/>
    <property type="match status" value="1"/>
</dbReference>
<evidence type="ECO:0000313" key="10">
    <source>
        <dbReference type="Proteomes" id="UP000238877"/>
    </source>
</evidence>
<comment type="domain">
    <text evidence="6">Has an N-terminal Jag-N domain and 2 RNA-binding domains (KH and R3H).</text>
</comment>
<dbReference type="Gene3D" id="3.30.300.20">
    <property type="match status" value="1"/>
</dbReference>
<keyword evidence="5 6" id="KW-0961">Cell wall biogenesis/degradation</keyword>
<dbReference type="InterPro" id="IPR034079">
    <property type="entry name" value="R3H_KhpB"/>
</dbReference>
<evidence type="ECO:0000256" key="7">
    <source>
        <dbReference type="SAM" id="MobiDB-lite"/>
    </source>
</evidence>
<organism evidence="9 10">
    <name type="scientific">Veillonella tobetsuensis</name>
    <dbReference type="NCBI Taxonomy" id="1110546"/>
    <lineage>
        <taxon>Bacteria</taxon>
        <taxon>Bacillati</taxon>
        <taxon>Bacillota</taxon>
        <taxon>Negativicutes</taxon>
        <taxon>Veillonellales</taxon>
        <taxon>Veillonellaceae</taxon>
        <taxon>Veillonella</taxon>
    </lineage>
</organism>
<dbReference type="RefSeq" id="WP_105092925.1">
    <property type="nucleotide sequence ID" value="NZ_PPDF01000008.1"/>
</dbReference>
<name>A0A2S7ZQL4_9FIRM</name>
<dbReference type="InterPro" id="IPR032782">
    <property type="entry name" value="KhpB_N"/>
</dbReference>
<evidence type="ECO:0000256" key="6">
    <source>
        <dbReference type="HAMAP-Rule" id="MF_00867"/>
    </source>
</evidence>
<accession>A0A2S7ZQL4</accession>
<dbReference type="GO" id="GO:0003723">
    <property type="term" value="F:RNA binding"/>
    <property type="evidence" value="ECO:0007669"/>
    <property type="project" value="UniProtKB-UniRule"/>
</dbReference>
<feature type="compositionally biased region" description="Low complexity" evidence="7">
    <location>
        <begin position="85"/>
        <end position="95"/>
    </location>
</feature>
<dbReference type="SMART" id="SM00393">
    <property type="entry name" value="R3H"/>
    <property type="match status" value="1"/>
</dbReference>
<dbReference type="GO" id="GO:0009252">
    <property type="term" value="P:peptidoglycan biosynthetic process"/>
    <property type="evidence" value="ECO:0007669"/>
    <property type="project" value="UniProtKB-UniRule"/>
</dbReference>
<evidence type="ECO:0000256" key="3">
    <source>
        <dbReference type="ARBA" id="ARBA00022960"/>
    </source>
</evidence>
<feature type="compositionally biased region" description="Acidic residues" evidence="7">
    <location>
        <begin position="96"/>
        <end position="109"/>
    </location>
</feature>
<dbReference type="AlphaFoldDB" id="A0A2S7ZQL4"/>
<dbReference type="Pfam" id="PF14804">
    <property type="entry name" value="Jag_N"/>
    <property type="match status" value="1"/>
</dbReference>
<comment type="subunit">
    <text evidence="6">Forms a complex with KhpA.</text>
</comment>
<dbReference type="NCBIfam" id="NF041568">
    <property type="entry name" value="Jag_EloR"/>
    <property type="match status" value="1"/>
</dbReference>
<keyword evidence="2 6" id="KW-0694">RNA-binding</keyword>
<sequence length="273" mass="30377">MEFIDVSAKTIEDAIAKGVAELSIDGRELVETKVIEQPSNGFLGIGRKPAVVRLFYTTVAATATVEEKEEIAEISVAVSNEPVATSESNVTVSESSADDSEIDAVEEETETTKETKKELSKETQQLIAEKGKKFLEDMFGQMGLVVIIEKMFTADKITFQVHGEDLGILIGKHGQTLDAIQYLTNLVAHKEVSGHCHIVVDVENYRSRREETLINLAKRLASKVKRNRQKVSLEPMNAFERKIIHTALHDDKHIVTESAGDEPFRHIVISYKK</sequence>
<comment type="similarity">
    <text evidence="6">Belongs to the KhpB RNA-binding protein family.</text>
</comment>
<dbReference type="Pfam" id="PF01424">
    <property type="entry name" value="R3H"/>
    <property type="match status" value="1"/>
</dbReference>
<gene>
    <name evidence="6" type="primary">khpB</name>
    <name evidence="6" type="synonym">eloR</name>
    <name evidence="9" type="ORF">VTHSUH11_05540</name>
</gene>
<dbReference type="Gene3D" id="3.30.30.80">
    <property type="entry name" value="probable RNA-binding protein from clostridium symbiosum atcc 14940"/>
    <property type="match status" value="1"/>
</dbReference>
<comment type="function">
    <text evidence="6">A probable RNA chaperone. Forms a complex with KhpA which binds to cellular RNA and controls its expression. Plays a role in peptidoglycan (PG) homeostasis and cell length regulation.</text>
</comment>
<dbReference type="GO" id="GO:0008360">
    <property type="term" value="P:regulation of cell shape"/>
    <property type="evidence" value="ECO:0007669"/>
    <property type="project" value="UniProtKB-KW"/>
</dbReference>
<feature type="domain" description="R3H" evidence="8">
    <location>
        <begin position="207"/>
        <end position="273"/>
    </location>
</feature>
<keyword evidence="3 6" id="KW-0133">Cell shape</keyword>
<dbReference type="SUPFAM" id="SSF82708">
    <property type="entry name" value="R3H domain"/>
    <property type="match status" value="1"/>
</dbReference>
<dbReference type="GO" id="GO:0005737">
    <property type="term" value="C:cytoplasm"/>
    <property type="evidence" value="ECO:0007669"/>
    <property type="project" value="UniProtKB-SubCell"/>
</dbReference>
<dbReference type="Gene3D" id="3.30.1370.50">
    <property type="entry name" value="R3H-like domain"/>
    <property type="match status" value="1"/>
</dbReference>
<dbReference type="InterPro" id="IPR001374">
    <property type="entry name" value="R3H_dom"/>
</dbReference>
<comment type="caution">
    <text evidence="9">The sequence shown here is derived from an EMBL/GenBank/DDBJ whole genome shotgun (WGS) entry which is preliminary data.</text>
</comment>
<dbReference type="STRING" id="1110546.GCA_001078375_01951"/>
<dbReference type="InterPro" id="IPR036867">
    <property type="entry name" value="R3H_dom_sf"/>
</dbReference>
<dbReference type="Proteomes" id="UP000238877">
    <property type="component" value="Unassembled WGS sequence"/>
</dbReference>
<dbReference type="InterPro" id="IPR038247">
    <property type="entry name" value="Jag_N_dom_sf"/>
</dbReference>